<dbReference type="InterPro" id="IPR020904">
    <property type="entry name" value="Sc_DH/Rdtase_CS"/>
</dbReference>
<accession>A0A897NM24</accession>
<dbReference type="InterPro" id="IPR002347">
    <property type="entry name" value="SDR_fam"/>
</dbReference>
<keyword evidence="2" id="KW-0560">Oxidoreductase</keyword>
<dbReference type="Proteomes" id="UP000663305">
    <property type="component" value="Plasmid pHSR-Bgl01"/>
</dbReference>
<comment type="similarity">
    <text evidence="1">Belongs to the short-chain dehydrogenases/reductases (SDR) family.</text>
</comment>
<dbReference type="NCBIfam" id="NF005559">
    <property type="entry name" value="PRK07231.1"/>
    <property type="match status" value="1"/>
</dbReference>
<organism evidence="3 4">
    <name type="scientific">Halapricum desulfuricans</name>
    <dbReference type="NCBI Taxonomy" id="2841257"/>
    <lineage>
        <taxon>Archaea</taxon>
        <taxon>Methanobacteriati</taxon>
        <taxon>Methanobacteriota</taxon>
        <taxon>Stenosarchaea group</taxon>
        <taxon>Halobacteria</taxon>
        <taxon>Halobacteriales</taxon>
        <taxon>Haloarculaceae</taxon>
        <taxon>Halapricum</taxon>
    </lineage>
</organism>
<dbReference type="SUPFAM" id="SSF51735">
    <property type="entry name" value="NAD(P)-binding Rossmann-fold domains"/>
    <property type="match status" value="1"/>
</dbReference>
<protein>
    <submittedName>
        <fullName evidence="3">Short-chain alcohol dehydrogenase</fullName>
    </submittedName>
</protein>
<proteinExistence type="inferred from homology"/>
<gene>
    <name evidence="3" type="primary">fabG</name>
    <name evidence="3" type="ORF">HSBGL_4080</name>
</gene>
<dbReference type="GO" id="GO:0016491">
    <property type="term" value="F:oxidoreductase activity"/>
    <property type="evidence" value="ECO:0007669"/>
    <property type="project" value="UniProtKB-KW"/>
</dbReference>
<dbReference type="PRINTS" id="PR00080">
    <property type="entry name" value="SDRFAMILY"/>
</dbReference>
<name>A0A897NM24_9EURY</name>
<dbReference type="Gene3D" id="3.40.50.720">
    <property type="entry name" value="NAD(P)-binding Rossmann-like Domain"/>
    <property type="match status" value="1"/>
</dbReference>
<reference evidence="3" key="1">
    <citation type="submission" date="2020-11" db="EMBL/GenBank/DDBJ databases">
        <title>Carbohydrate-dependent, anaerobic sulfur respiration: A novel catabolism in halophilic archaea.</title>
        <authorList>
            <person name="Sorokin D.Y."/>
            <person name="Messina E."/>
            <person name="Smedile F."/>
            <person name="La Cono V."/>
            <person name="Hallsworth J.E."/>
            <person name="Yakimov M.M."/>
        </authorList>
    </citation>
    <scope>NUCLEOTIDE SEQUENCE</scope>
    <source>
        <strain evidence="3">HSR-Bgl</strain>
        <plasmid evidence="3">pHSR-Bgl01</plasmid>
    </source>
</reference>
<evidence type="ECO:0000256" key="1">
    <source>
        <dbReference type="ARBA" id="ARBA00006484"/>
    </source>
</evidence>
<keyword evidence="3" id="KW-0614">Plasmid</keyword>
<dbReference type="AlphaFoldDB" id="A0A897NM24"/>
<geneLocation type="plasmid" evidence="3 4">
    <name>pHSR-Bgl01</name>
</geneLocation>
<dbReference type="RefSeq" id="WP_229126597.1">
    <property type="nucleotide sequence ID" value="NZ_CP064790.1"/>
</dbReference>
<dbReference type="FunFam" id="3.40.50.720:FF:000084">
    <property type="entry name" value="Short-chain dehydrogenase reductase"/>
    <property type="match status" value="1"/>
</dbReference>
<dbReference type="PANTHER" id="PTHR24321:SF11">
    <property type="entry name" value="BLR0893 PROTEIN"/>
    <property type="match status" value="1"/>
</dbReference>
<evidence type="ECO:0000256" key="2">
    <source>
        <dbReference type="ARBA" id="ARBA00023002"/>
    </source>
</evidence>
<dbReference type="PANTHER" id="PTHR24321">
    <property type="entry name" value="DEHYDROGENASES, SHORT CHAIN"/>
    <property type="match status" value="1"/>
</dbReference>
<dbReference type="PRINTS" id="PR00081">
    <property type="entry name" value="GDHRDH"/>
</dbReference>
<evidence type="ECO:0000313" key="4">
    <source>
        <dbReference type="Proteomes" id="UP000663305"/>
    </source>
</evidence>
<dbReference type="Pfam" id="PF13561">
    <property type="entry name" value="adh_short_C2"/>
    <property type="match status" value="1"/>
</dbReference>
<dbReference type="CDD" id="cd05233">
    <property type="entry name" value="SDR_c"/>
    <property type="match status" value="1"/>
</dbReference>
<dbReference type="PROSITE" id="PS00061">
    <property type="entry name" value="ADH_SHORT"/>
    <property type="match status" value="1"/>
</dbReference>
<evidence type="ECO:0000313" key="3">
    <source>
        <dbReference type="EMBL" id="QSG13494.1"/>
    </source>
</evidence>
<dbReference type="InterPro" id="IPR036291">
    <property type="entry name" value="NAD(P)-bd_dom_sf"/>
</dbReference>
<sequence>MPEYDFENDVALVTGAASGIGAETARQFAAAGASVVIGDVDEDNGEDVVSEIEADGGDAVFVTTDVTEMADLETMVETAVDEFGGLDYAINNAGVAGPADPAGDIDENTWEQVIDINLNGVWRSMAAELDVLTENDGGVIVNMASVMGQVGMENSASYVASKHGVLGVTKTAAWEYADEDIRINAVCPGFVETQLLDEAGITTNEDVREWIAGKHSQDRLAQPEEISEAVLWLCSDAASFTNGEGLTVDSAYTAV</sequence>
<dbReference type="EMBL" id="CP064790">
    <property type="protein sequence ID" value="QSG13494.1"/>
    <property type="molecule type" value="Genomic_DNA"/>
</dbReference>
<dbReference type="GeneID" id="68862613"/>